<dbReference type="PANTHER" id="PTHR37810:SF5">
    <property type="entry name" value="IMMUNITY PROTEIN SDPI"/>
    <property type="match status" value="1"/>
</dbReference>
<dbReference type="InterPro" id="IPR012867">
    <property type="entry name" value="DUF1648"/>
</dbReference>
<keyword evidence="1" id="KW-1133">Transmembrane helix</keyword>
<proteinExistence type="predicted"/>
<evidence type="ECO:0000259" key="2">
    <source>
        <dbReference type="Pfam" id="PF07853"/>
    </source>
</evidence>
<feature type="transmembrane region" description="Helical" evidence="1">
    <location>
        <begin position="186"/>
        <end position="206"/>
    </location>
</feature>
<dbReference type="PIRSF" id="PIRSF038959">
    <property type="entry name" value="SdpI"/>
    <property type="match status" value="1"/>
</dbReference>
<gene>
    <name evidence="3" type="ORF">CS010_09280</name>
</gene>
<evidence type="ECO:0000313" key="4">
    <source>
        <dbReference type="Proteomes" id="UP000222913"/>
    </source>
</evidence>
<keyword evidence="1" id="KW-0472">Membrane</keyword>
<name>A0A2G3NQW4_STRMC</name>
<feature type="domain" description="DUF1648" evidence="2">
    <location>
        <begin position="13"/>
        <end position="60"/>
    </location>
</feature>
<feature type="transmembrane region" description="Helical" evidence="1">
    <location>
        <begin position="87"/>
        <end position="107"/>
    </location>
</feature>
<evidence type="ECO:0000313" key="3">
    <source>
        <dbReference type="EMBL" id="PHV55927.1"/>
    </source>
</evidence>
<feature type="transmembrane region" description="Helical" evidence="1">
    <location>
        <begin position="12"/>
        <end position="30"/>
    </location>
</feature>
<dbReference type="Pfam" id="PF07853">
    <property type="entry name" value="DUF1648"/>
    <property type="match status" value="1"/>
</dbReference>
<dbReference type="InterPro" id="IPR026272">
    <property type="entry name" value="SdpI"/>
</dbReference>
<keyword evidence="1" id="KW-0812">Transmembrane</keyword>
<evidence type="ECO:0000256" key="1">
    <source>
        <dbReference type="SAM" id="Phobius"/>
    </source>
</evidence>
<reference evidence="3 4" key="1">
    <citation type="submission" date="2017-10" db="EMBL/GenBank/DDBJ databases">
        <title>Whole-genome sequence of three Streptococcus macedonicus strains isolated from Italian cheeses of the Veneto region.</title>
        <authorList>
            <person name="Treu L."/>
            <person name="De Diego-Diaz B."/>
            <person name="Papadimitriou K."/>
            <person name="Tsakalidou E."/>
            <person name="Corich V."/>
            <person name="Giacomini A."/>
        </authorList>
    </citation>
    <scope>NUCLEOTIDE SEQUENCE [LARGE SCALE GENOMIC DNA]</scope>
    <source>
        <strain evidence="3 4">27MV</strain>
    </source>
</reference>
<dbReference type="PANTHER" id="PTHR37810">
    <property type="entry name" value="IMMUNITY PROTEIN SDPI"/>
    <property type="match status" value="1"/>
</dbReference>
<organism evidence="3 4">
    <name type="scientific">Streptococcus macedonicus</name>
    <name type="common">Streptococcus gallolyticus macedonicus</name>
    <dbReference type="NCBI Taxonomy" id="59310"/>
    <lineage>
        <taxon>Bacteria</taxon>
        <taxon>Bacillati</taxon>
        <taxon>Bacillota</taxon>
        <taxon>Bacilli</taxon>
        <taxon>Lactobacillales</taxon>
        <taxon>Streptococcaceae</taxon>
        <taxon>Streptococcus</taxon>
    </lineage>
</organism>
<protein>
    <submittedName>
        <fullName evidence="3">Hemolysin expression modulating protein</fullName>
    </submittedName>
</protein>
<feature type="transmembrane region" description="Helical" evidence="1">
    <location>
        <begin position="113"/>
        <end position="133"/>
    </location>
</feature>
<dbReference type="AlphaFoldDB" id="A0A2G3NQW4"/>
<dbReference type="GO" id="GO:0009636">
    <property type="term" value="P:response to toxic substance"/>
    <property type="evidence" value="ECO:0007669"/>
    <property type="project" value="TreeGrafter"/>
</dbReference>
<dbReference type="Pfam" id="PF13630">
    <property type="entry name" value="SdpI"/>
    <property type="match status" value="1"/>
</dbReference>
<dbReference type="EMBL" id="PEBM01000054">
    <property type="protein sequence ID" value="PHV55927.1"/>
    <property type="molecule type" value="Genomic_DNA"/>
</dbReference>
<dbReference type="InterPro" id="IPR025962">
    <property type="entry name" value="SdpI/YhfL"/>
</dbReference>
<feature type="transmembrane region" description="Helical" evidence="1">
    <location>
        <begin position="50"/>
        <end position="71"/>
    </location>
</feature>
<dbReference type="RefSeq" id="WP_099390774.1">
    <property type="nucleotide sequence ID" value="NZ_PEBM01000054.1"/>
</dbReference>
<sequence>MKINKKSLVKTSLVILLPVLIGILLWNQLPSQMATHFDISGNADGYNSKIFTIFAFPILFLLFQLIVLVSLEKDSVKATTPARMVKIYAWLIPFLSLIVQLSIYANALGVIESSPALVTAFLGIIFIFIGNYLPKTQRNYTIGIRLPWTLSDDRNWYKTHRFASKIWVLGGLFLLFDSFFQLALPYVLGGVIGLMVIVPVFYSFVLSRHSSK</sequence>
<accession>A0A2G3NQW4</accession>
<feature type="transmembrane region" description="Helical" evidence="1">
    <location>
        <begin position="162"/>
        <end position="180"/>
    </location>
</feature>
<comment type="caution">
    <text evidence="3">The sequence shown here is derived from an EMBL/GenBank/DDBJ whole genome shotgun (WGS) entry which is preliminary data.</text>
</comment>
<dbReference type="Proteomes" id="UP000222913">
    <property type="component" value="Unassembled WGS sequence"/>
</dbReference>